<dbReference type="InterPro" id="IPR050104">
    <property type="entry name" value="FMN-dep_NADH:Q_OxRdtase_AzoR1"/>
</dbReference>
<evidence type="ECO:0000256" key="3">
    <source>
        <dbReference type="ARBA" id="ARBA00023002"/>
    </source>
</evidence>
<dbReference type="HAMAP" id="MF_01216">
    <property type="entry name" value="Azoreductase_type1"/>
    <property type="match status" value="1"/>
</dbReference>
<dbReference type="Pfam" id="PF02525">
    <property type="entry name" value="Flavodoxin_2"/>
    <property type="match status" value="1"/>
</dbReference>
<gene>
    <name evidence="6" type="primary">azoR</name>
    <name evidence="8" type="ORF">DOK76_11465</name>
</gene>
<feature type="binding site" evidence="6">
    <location>
        <begin position="143"/>
        <end position="146"/>
    </location>
    <ligand>
        <name>FMN</name>
        <dbReference type="ChEBI" id="CHEBI:58210"/>
    </ligand>
</feature>
<evidence type="ECO:0000256" key="2">
    <source>
        <dbReference type="ARBA" id="ARBA00022643"/>
    </source>
</evidence>
<evidence type="ECO:0000313" key="8">
    <source>
        <dbReference type="EMBL" id="MBO0477694.1"/>
    </source>
</evidence>
<accession>A0ABS3HVE4</accession>
<comment type="cofactor">
    <cofactor evidence="6">
        <name>FMN</name>
        <dbReference type="ChEBI" id="CHEBI:58210"/>
    </cofactor>
    <text evidence="6">Binds 1 FMN per subunit.</text>
</comment>
<dbReference type="EMBL" id="JAFLVX010000032">
    <property type="protein sequence ID" value="MBO0477694.1"/>
    <property type="molecule type" value="Genomic_DNA"/>
</dbReference>
<evidence type="ECO:0000313" key="9">
    <source>
        <dbReference type="Proteomes" id="UP000664857"/>
    </source>
</evidence>
<comment type="function">
    <text evidence="6">Also exhibits azoreductase activity. Catalyzes the reductive cleavage of the azo bond in aromatic azo compounds to the corresponding amines.</text>
</comment>
<comment type="catalytic activity">
    <reaction evidence="6">
        <text>2 a quinone + NADH + H(+) = 2 a 1,4-benzosemiquinone + NAD(+)</text>
        <dbReference type="Rhea" id="RHEA:65952"/>
        <dbReference type="ChEBI" id="CHEBI:15378"/>
        <dbReference type="ChEBI" id="CHEBI:57540"/>
        <dbReference type="ChEBI" id="CHEBI:57945"/>
        <dbReference type="ChEBI" id="CHEBI:132124"/>
        <dbReference type="ChEBI" id="CHEBI:134225"/>
    </reaction>
</comment>
<comment type="subunit">
    <text evidence="6">Homodimer.</text>
</comment>
<organism evidence="8 9">
    <name type="scientific">Candidatus Vagococcus giribetii</name>
    <dbReference type="NCBI Taxonomy" id="2230876"/>
    <lineage>
        <taxon>Bacteria</taxon>
        <taxon>Bacillati</taxon>
        <taxon>Bacillota</taxon>
        <taxon>Bacilli</taxon>
        <taxon>Lactobacillales</taxon>
        <taxon>Enterococcaceae</taxon>
        <taxon>Vagococcus</taxon>
    </lineage>
</organism>
<dbReference type="EC" id="1.7.1.17" evidence="6"/>
<dbReference type="InterPro" id="IPR003680">
    <property type="entry name" value="Flavodoxin_fold"/>
</dbReference>
<dbReference type="InterPro" id="IPR023048">
    <property type="entry name" value="NADH:quinone_OxRdtase_FMN_depd"/>
</dbReference>
<feature type="binding site" evidence="6">
    <location>
        <begin position="17"/>
        <end position="19"/>
    </location>
    <ligand>
        <name>FMN</name>
        <dbReference type="ChEBI" id="CHEBI:58210"/>
    </ligand>
</feature>
<evidence type="ECO:0000256" key="5">
    <source>
        <dbReference type="ARBA" id="ARBA00048542"/>
    </source>
</evidence>
<feature type="domain" description="Flavodoxin-like fold" evidence="7">
    <location>
        <begin position="3"/>
        <end position="198"/>
    </location>
</feature>
<evidence type="ECO:0000256" key="4">
    <source>
        <dbReference type="ARBA" id="ARBA00023027"/>
    </source>
</evidence>
<evidence type="ECO:0000256" key="6">
    <source>
        <dbReference type="HAMAP-Rule" id="MF_01216"/>
    </source>
</evidence>
<protein>
    <recommendedName>
        <fullName evidence="6">FMN dependent NADH:quinone oxidoreductase</fullName>
        <ecNumber evidence="6">1.6.5.-</ecNumber>
    </recommendedName>
    <alternativeName>
        <fullName evidence="6">Azo-dye reductase</fullName>
    </alternativeName>
    <alternativeName>
        <fullName evidence="6">FMN-dependent NADH-azo compound oxidoreductase</fullName>
    </alternativeName>
    <alternativeName>
        <fullName evidence="6">FMN-dependent NADH-azoreductase</fullName>
        <ecNumber evidence="6">1.7.1.17</ecNumber>
    </alternativeName>
</protein>
<keyword evidence="3 6" id="KW-0560">Oxidoreductase</keyword>
<comment type="catalytic activity">
    <reaction evidence="5">
        <text>N,N-dimethyl-1,4-phenylenediamine + anthranilate + 2 NAD(+) = 2-(4-dimethylaminophenyl)diazenylbenzoate + 2 NADH + 2 H(+)</text>
        <dbReference type="Rhea" id="RHEA:55872"/>
        <dbReference type="ChEBI" id="CHEBI:15378"/>
        <dbReference type="ChEBI" id="CHEBI:15783"/>
        <dbReference type="ChEBI" id="CHEBI:16567"/>
        <dbReference type="ChEBI" id="CHEBI:57540"/>
        <dbReference type="ChEBI" id="CHEBI:57945"/>
        <dbReference type="ChEBI" id="CHEBI:71579"/>
        <dbReference type="EC" id="1.7.1.17"/>
    </reaction>
    <physiologicalReaction direction="right-to-left" evidence="5">
        <dbReference type="Rhea" id="RHEA:55874"/>
    </physiologicalReaction>
</comment>
<comment type="caution">
    <text evidence="8">The sequence shown here is derived from an EMBL/GenBank/DDBJ whole genome shotgun (WGS) entry which is preliminary data.</text>
</comment>
<dbReference type="RefSeq" id="WP_206967899.1">
    <property type="nucleotide sequence ID" value="NZ_JAFLVX010000032.1"/>
</dbReference>
<evidence type="ECO:0000259" key="7">
    <source>
        <dbReference type="Pfam" id="PF02525"/>
    </source>
</evidence>
<comment type="caution">
    <text evidence="6">Lacks conserved residue(s) required for the propagation of feature annotation.</text>
</comment>
<keyword evidence="4 6" id="KW-0520">NAD</keyword>
<evidence type="ECO:0000256" key="1">
    <source>
        <dbReference type="ARBA" id="ARBA00022630"/>
    </source>
</evidence>
<dbReference type="PANTHER" id="PTHR43741:SF7">
    <property type="entry name" value="FMN-DEPENDENT NADH:QUINONE OXIDOREDUCTASE"/>
    <property type="match status" value="1"/>
</dbReference>
<dbReference type="EC" id="1.6.5.-" evidence="6"/>
<comment type="similarity">
    <text evidence="6">Belongs to the azoreductase type 1 family.</text>
</comment>
<comment type="function">
    <text evidence="6">Quinone reductase that provides resistance to thiol-specific stress caused by electrophilic quinones.</text>
</comment>
<keyword evidence="1 6" id="KW-0285">Flavoprotein</keyword>
<dbReference type="Proteomes" id="UP000664857">
    <property type="component" value="Unassembled WGS sequence"/>
</dbReference>
<dbReference type="SUPFAM" id="SSF52218">
    <property type="entry name" value="Flavoproteins"/>
    <property type="match status" value="1"/>
</dbReference>
<reference evidence="8 9" key="1">
    <citation type="submission" date="2021-03" db="EMBL/GenBank/DDBJ databases">
        <title>Enterococcal diversity collection.</title>
        <authorList>
            <person name="Gilmore M.S."/>
            <person name="Schwartzman J."/>
            <person name="Van Tyne D."/>
            <person name="Martin M."/>
            <person name="Earl A.M."/>
            <person name="Manson A.L."/>
            <person name="Straub T."/>
            <person name="Salamzade R."/>
            <person name="Saavedra J."/>
            <person name="Lebreton F."/>
            <person name="Prichula J."/>
            <person name="Schaufler K."/>
            <person name="Gaca A."/>
            <person name="Sgardioli B."/>
            <person name="Wagenaar J."/>
            <person name="Strong T."/>
        </authorList>
    </citation>
    <scope>NUCLEOTIDE SEQUENCE [LARGE SCALE GENOMIC DNA]</scope>
    <source>
        <strain evidence="8 9">DIV0080</strain>
    </source>
</reference>
<dbReference type="InterPro" id="IPR029039">
    <property type="entry name" value="Flavoprotein-like_sf"/>
</dbReference>
<name>A0ABS3HVE4_9ENTE</name>
<dbReference type="Gene3D" id="3.40.50.360">
    <property type="match status" value="1"/>
</dbReference>
<keyword evidence="2 6" id="KW-0288">FMN</keyword>
<sequence length="203" mass="22624">MANLLVVKAHPQSADNSRSVATQDVFIQAYKESHPTDTVTVLDIFAEEVPEIDGHLLNTWADAASQKELTTEQVATLTRFNELTEQFLDADKIVITNALWNLSVPTRLKAWIDTIVVKGKTFRYSETGPVGLVPEKRLVHIQSNGGLYSGEEPASKYIETIFNFMGLTDIQHIFIEGVDHQPERAEEIIAKAKEKAVQIATSF</sequence>
<proteinExistence type="inferred from homology"/>
<dbReference type="PANTHER" id="PTHR43741">
    <property type="entry name" value="FMN-DEPENDENT NADH-AZOREDUCTASE 1"/>
    <property type="match status" value="1"/>
</dbReference>
<keyword evidence="9" id="KW-1185">Reference proteome</keyword>